<keyword evidence="2" id="KW-1185">Reference proteome</keyword>
<dbReference type="EMBL" id="BMJA01000002">
    <property type="protein sequence ID" value="GGA40715.1"/>
    <property type="molecule type" value="Genomic_DNA"/>
</dbReference>
<proteinExistence type="predicted"/>
<dbReference type="Proteomes" id="UP000620046">
    <property type="component" value="Unassembled WGS sequence"/>
</dbReference>
<protein>
    <recommendedName>
        <fullName evidence="3">Sulfotransferase domain-containing protein</fullName>
    </recommendedName>
</protein>
<accession>A0ABQ1GBY2</accession>
<reference evidence="2" key="1">
    <citation type="journal article" date="2019" name="Int. J. Syst. Evol. Microbiol.">
        <title>The Global Catalogue of Microorganisms (GCM) 10K type strain sequencing project: providing services to taxonomists for standard genome sequencing and annotation.</title>
        <authorList>
            <consortium name="The Broad Institute Genomics Platform"/>
            <consortium name="The Broad Institute Genome Sequencing Center for Infectious Disease"/>
            <person name="Wu L."/>
            <person name="Ma J."/>
        </authorList>
    </citation>
    <scope>NUCLEOTIDE SEQUENCE [LARGE SCALE GENOMIC DNA]</scope>
    <source>
        <strain evidence="2">CGMCC 1.15439</strain>
    </source>
</reference>
<evidence type="ECO:0000313" key="2">
    <source>
        <dbReference type="Proteomes" id="UP000620046"/>
    </source>
</evidence>
<evidence type="ECO:0008006" key="3">
    <source>
        <dbReference type="Google" id="ProtNLM"/>
    </source>
</evidence>
<name>A0ABQ1GBY2_9GAMM</name>
<sequence length="110" mass="12420">MESRCARILGEYLNAALLVAHDPLCCLVDYKDISLNKALEIAKFFNIATRNDVDMSALEATLSKYSKDPNAARLYSDDTLLKQGSASNQLREEINVRARPFYERLLGQLH</sequence>
<comment type="caution">
    <text evidence="1">The sequence shown here is derived from an EMBL/GenBank/DDBJ whole genome shotgun (WGS) entry which is preliminary data.</text>
</comment>
<evidence type="ECO:0000313" key="1">
    <source>
        <dbReference type="EMBL" id="GGA40715.1"/>
    </source>
</evidence>
<organism evidence="1 2">
    <name type="scientific">Dyella nitratireducens</name>
    <dbReference type="NCBI Taxonomy" id="1849580"/>
    <lineage>
        <taxon>Bacteria</taxon>
        <taxon>Pseudomonadati</taxon>
        <taxon>Pseudomonadota</taxon>
        <taxon>Gammaproteobacteria</taxon>
        <taxon>Lysobacterales</taxon>
        <taxon>Rhodanobacteraceae</taxon>
        <taxon>Dyella</taxon>
    </lineage>
</organism>
<gene>
    <name evidence="1" type="ORF">GCM10010981_32410</name>
</gene>